<dbReference type="Gene3D" id="3.40.720.10">
    <property type="entry name" value="Alkaline Phosphatase, subunit A"/>
    <property type="match status" value="1"/>
</dbReference>
<dbReference type="Proteomes" id="UP001364211">
    <property type="component" value="Unassembled WGS sequence"/>
</dbReference>
<dbReference type="SUPFAM" id="SSF53649">
    <property type="entry name" value="Alkaline phosphatase-like"/>
    <property type="match status" value="1"/>
</dbReference>
<comment type="caution">
    <text evidence="1">The sequence shown here is derived from an EMBL/GenBank/DDBJ whole genome shotgun (WGS) entry which is preliminary data.</text>
</comment>
<dbReference type="InterPro" id="IPR017850">
    <property type="entry name" value="Alkaline_phosphatase_core_sf"/>
</dbReference>
<accession>A0ABU8T9C1</accession>
<name>A0ABU8T9C1_9PSEU</name>
<gene>
    <name evidence="1" type="ORF">WJX68_16365</name>
</gene>
<dbReference type="InterPro" id="IPR002591">
    <property type="entry name" value="Phosphodiest/P_Trfase"/>
</dbReference>
<dbReference type="EMBL" id="JBBJUP010000013">
    <property type="protein sequence ID" value="MEJ8280519.1"/>
    <property type="molecule type" value="Genomic_DNA"/>
</dbReference>
<reference evidence="1 2" key="1">
    <citation type="submission" date="2024-03" db="EMBL/GenBank/DDBJ databases">
        <title>Draft genome sequence of Pseudonocardia sp. DW16-2.</title>
        <authorList>
            <person name="Duangmal K."/>
        </authorList>
    </citation>
    <scope>NUCLEOTIDE SEQUENCE [LARGE SCALE GENOMIC DNA]</scope>
    <source>
        <strain evidence="1 2">DW16-2</strain>
    </source>
</reference>
<organism evidence="1 2">
    <name type="scientific">Pseudonocardia spirodelae</name>
    <dbReference type="NCBI Taxonomy" id="3133431"/>
    <lineage>
        <taxon>Bacteria</taxon>
        <taxon>Bacillati</taxon>
        <taxon>Actinomycetota</taxon>
        <taxon>Actinomycetes</taxon>
        <taxon>Pseudonocardiales</taxon>
        <taxon>Pseudonocardiaceae</taxon>
        <taxon>Pseudonocardia</taxon>
    </lineage>
</organism>
<protein>
    <submittedName>
        <fullName evidence="1">Nucleotide pyrophosphatase/phosphodiesterase family protein</fullName>
    </submittedName>
</protein>
<sequence length="380" mass="39115">MDDVLPRYGTATLADVLPSLLHALGVPPGAAERGRPPAFALPPARAAVLLLVDGLGHELLRAHAADAPVLAGLADAGPLTVGFPSTTPISLTSLGTGLPPGAHGTLGLRLRVDGELMDVLSWSAGRRDLRESLPPERVQPAPTVLERAAAAGVEVTSVGPAEFRTSGLTRSGLRGGDYRGVHALGDLAAEILAGAHGPGPRLVYSYHADLDKVGHLYGPGSEPWRLQLRMVDALLGTVLDGLPTGTLLAVTGDHGMVTVDRLVDADDDPALADGVALLGGDPRARHVYTRPGAAADVLAAWRSVLGADATVVSREQAVADGWFGPVEDRVADRIGDVVAALHGTAAVVRSQAEPFLSSLPGQHGSFTTAEQLVPLLVHTA</sequence>
<proteinExistence type="predicted"/>
<dbReference type="Pfam" id="PF01663">
    <property type="entry name" value="Phosphodiest"/>
    <property type="match status" value="1"/>
</dbReference>
<evidence type="ECO:0000313" key="1">
    <source>
        <dbReference type="EMBL" id="MEJ8280519.1"/>
    </source>
</evidence>
<evidence type="ECO:0000313" key="2">
    <source>
        <dbReference type="Proteomes" id="UP001364211"/>
    </source>
</evidence>
<dbReference type="RefSeq" id="WP_340291757.1">
    <property type="nucleotide sequence ID" value="NZ_JBBJUP010000013.1"/>
</dbReference>
<keyword evidence="2" id="KW-1185">Reference proteome</keyword>